<keyword evidence="1" id="KW-0472">Membrane</keyword>
<dbReference type="EMBL" id="AP019514">
    <property type="protein sequence ID" value="BBI64877.1"/>
    <property type="molecule type" value="Genomic_DNA"/>
</dbReference>
<keyword evidence="1" id="KW-0812">Transmembrane</keyword>
<evidence type="ECO:0000313" key="3">
    <source>
        <dbReference type="Proteomes" id="UP000320231"/>
    </source>
</evidence>
<feature type="transmembrane region" description="Helical" evidence="1">
    <location>
        <begin position="20"/>
        <end position="42"/>
    </location>
</feature>
<accession>A0A455UGL7</accession>
<organism evidence="2 3">
    <name type="scientific">Vreelandella sulfidaeris</name>
    <dbReference type="NCBI Taxonomy" id="115553"/>
    <lineage>
        <taxon>Bacteria</taxon>
        <taxon>Pseudomonadati</taxon>
        <taxon>Pseudomonadota</taxon>
        <taxon>Gammaproteobacteria</taxon>
        <taxon>Oceanospirillales</taxon>
        <taxon>Halomonadaceae</taxon>
        <taxon>Vreelandella</taxon>
    </lineage>
</organism>
<evidence type="ECO:0000256" key="1">
    <source>
        <dbReference type="SAM" id="Phobius"/>
    </source>
</evidence>
<protein>
    <submittedName>
        <fullName evidence="2">Uncharacterized protein</fullName>
    </submittedName>
</protein>
<dbReference type="AlphaFoldDB" id="A0A455UGL7"/>
<dbReference type="KEGG" id="hsr:HSBAA_61830"/>
<name>A0A455UGL7_9GAMM</name>
<dbReference type="Proteomes" id="UP000320231">
    <property type="component" value="Chromosome"/>
</dbReference>
<gene>
    <name evidence="2" type="ORF">HSBAA_61830</name>
</gene>
<evidence type="ECO:0000313" key="2">
    <source>
        <dbReference type="EMBL" id="BBI64877.1"/>
    </source>
</evidence>
<reference evidence="2 3" key="1">
    <citation type="journal article" date="2019" name="Microbiol. Resour. Announc.">
        <title>Complete Genome Sequence of Halomonas sulfidaeris Strain Esulfide1 Isolated from a Metal Sulfide Rock at a Depth of 2,200 Meters, Obtained Using Nanopore Sequencing.</title>
        <authorList>
            <person name="Saito M."/>
            <person name="Nishigata A."/>
            <person name="Galipon J."/>
            <person name="Arakawa K."/>
        </authorList>
    </citation>
    <scope>NUCLEOTIDE SEQUENCE [LARGE SCALE GENOMIC DNA]</scope>
    <source>
        <strain evidence="2 3">ATCC BAA-803</strain>
    </source>
</reference>
<keyword evidence="1" id="KW-1133">Transmembrane helix</keyword>
<proteinExistence type="predicted"/>
<sequence>MSSFARGNVAPTALMTPLWIPQMLLPVGLSVMTLFLLERALLQLGIGGQR</sequence>